<accession>A0ABR3GXG9</accession>
<dbReference type="InterPro" id="IPR011009">
    <property type="entry name" value="Kinase-like_dom_sf"/>
</dbReference>
<feature type="compositionally biased region" description="Polar residues" evidence="3">
    <location>
        <begin position="73"/>
        <end position="83"/>
    </location>
</feature>
<evidence type="ECO:0000256" key="3">
    <source>
        <dbReference type="SAM" id="MobiDB-lite"/>
    </source>
</evidence>
<dbReference type="Gene3D" id="3.30.200.20">
    <property type="entry name" value="Phosphorylase Kinase, domain 1"/>
    <property type="match status" value="1"/>
</dbReference>
<dbReference type="InterPro" id="IPR000719">
    <property type="entry name" value="Prot_kinase_dom"/>
</dbReference>
<feature type="compositionally biased region" description="Polar residues" evidence="3">
    <location>
        <begin position="785"/>
        <end position="803"/>
    </location>
</feature>
<feature type="compositionally biased region" description="Polar residues" evidence="3">
    <location>
        <begin position="863"/>
        <end position="878"/>
    </location>
</feature>
<feature type="compositionally biased region" description="Polar residues" evidence="3">
    <location>
        <begin position="96"/>
        <end position="106"/>
    </location>
</feature>
<dbReference type="InterPro" id="IPR008271">
    <property type="entry name" value="Ser/Thr_kinase_AS"/>
</dbReference>
<organism evidence="5 6">
    <name type="scientific">Discina gigas</name>
    <dbReference type="NCBI Taxonomy" id="1032678"/>
    <lineage>
        <taxon>Eukaryota</taxon>
        <taxon>Fungi</taxon>
        <taxon>Dikarya</taxon>
        <taxon>Ascomycota</taxon>
        <taxon>Pezizomycotina</taxon>
        <taxon>Pezizomycetes</taxon>
        <taxon>Pezizales</taxon>
        <taxon>Discinaceae</taxon>
        <taxon>Discina</taxon>
    </lineage>
</organism>
<feature type="compositionally biased region" description="Basic and acidic residues" evidence="3">
    <location>
        <begin position="107"/>
        <end position="134"/>
    </location>
</feature>
<feature type="compositionally biased region" description="Polar residues" evidence="3">
    <location>
        <begin position="32"/>
        <end position="49"/>
    </location>
</feature>
<evidence type="ECO:0000313" key="6">
    <source>
        <dbReference type="Proteomes" id="UP001447188"/>
    </source>
</evidence>
<feature type="region of interest" description="Disordered" evidence="3">
    <location>
        <begin position="655"/>
        <end position="1070"/>
    </location>
</feature>
<gene>
    <name evidence="5" type="ORF">Q9L58_000285</name>
</gene>
<feature type="compositionally biased region" description="Polar residues" evidence="3">
    <location>
        <begin position="660"/>
        <end position="673"/>
    </location>
</feature>
<dbReference type="PANTHER" id="PTHR24346:SF110">
    <property type="entry name" value="NON-SPECIFIC SERINE_THREONINE PROTEIN KINASE"/>
    <property type="match status" value="1"/>
</dbReference>
<feature type="compositionally biased region" description="Low complexity" evidence="3">
    <location>
        <begin position="1"/>
        <end position="17"/>
    </location>
</feature>
<evidence type="ECO:0000259" key="4">
    <source>
        <dbReference type="PROSITE" id="PS50011"/>
    </source>
</evidence>
<name>A0ABR3GXG9_9PEZI</name>
<feature type="compositionally biased region" description="Polar residues" evidence="3">
    <location>
        <begin position="986"/>
        <end position="998"/>
    </location>
</feature>
<evidence type="ECO:0000256" key="1">
    <source>
        <dbReference type="ARBA" id="ARBA00022741"/>
    </source>
</evidence>
<protein>
    <recommendedName>
        <fullName evidence="4">Protein kinase domain-containing protein</fullName>
    </recommendedName>
</protein>
<dbReference type="PROSITE" id="PS50011">
    <property type="entry name" value="PROTEIN_KINASE_DOM"/>
    <property type="match status" value="1"/>
</dbReference>
<feature type="compositionally biased region" description="Pro residues" evidence="3">
    <location>
        <begin position="63"/>
        <end position="72"/>
    </location>
</feature>
<feature type="compositionally biased region" description="Polar residues" evidence="3">
    <location>
        <begin position="136"/>
        <end position="164"/>
    </location>
</feature>
<dbReference type="EMBL" id="JBBBZM010000002">
    <property type="protein sequence ID" value="KAL0640619.1"/>
    <property type="molecule type" value="Genomic_DNA"/>
</dbReference>
<dbReference type="Proteomes" id="UP001447188">
    <property type="component" value="Unassembled WGS sequence"/>
</dbReference>
<feature type="compositionally biased region" description="Polar residues" evidence="3">
    <location>
        <begin position="746"/>
        <end position="761"/>
    </location>
</feature>
<dbReference type="SMART" id="SM00220">
    <property type="entry name" value="S_TKc"/>
    <property type="match status" value="1"/>
</dbReference>
<keyword evidence="6" id="KW-1185">Reference proteome</keyword>
<sequence length="1087" mass="116013">MSSVATASPSAAPASSNPSPPRAGRPPHPRPTTYTGLSPIVQTPNELPDSSNSQNYSNSMSLPGPPIAPPPRTSSQRQATTAPSAAPGGSAERSRSTSGRARGQSTDGRERGPESRDRDRRRADEGSKSRKDQPVGRSNSARDPTRNGATSNNTQQQPAEPSPNSRRRQEGVDGAGGSASGGSRSRGNGAPGGSSSGLAVVNTPDGPGRSTGTTRKETRFGEYILGQTLGEGEFGKVKLGWRRDGGVQVLFNSSRNFVSPPLSKRGKDEENTDLFLLKVAIKLIRRDSLSPHPNRLSKIHREISILRTLSHPNIVRLHEMVETERHIGIILEYASGGELFDFILNHRFLKDPPACRLFAQLVSGVGYLHKKGIVHRDLKLENLLLDRNRNIIITDFGFANVFDPNDELGELEDRLDEPDLLKELEKGVPNTPDRRTGAEASLLNILGPGQVRRRGDLMATSCGSPCYAAPELVVSDGLYTGRKVDVWSCGVILYAMLAGYLPFDDDPANPEGDNINLLYKYIVSTPLTFPEYVSPHARDLLRRILVPDPRKRADLFEVARHSWLSPFSSVVSKITSSTINSKQAETVTINEPPLERAPPTLTRAASVREPSSTNSHPPHTAASGAIGTRHHDFVSQNTQQKAPVDEKRRTVQVEYVKPLSWTTRGDPNQQGPVNQEGEEADAAPAPVVSTGKHHDSLARAATTAGIVSGPVRTSPMDPKGKEREILQVGESKGPRNRPTSYAFHPGTTSRAPGSGDGTASKSPSRRPSRDKNCPPVSGKVLGEPGSTSTRPNTANSLGSSNRMPSRGGSYSRPVAPSVAANSNNAQGKIAMPKGGKPYTISHPIPQPDNSEAIGSSEMGKPATTAQSVKHTSRPLTQPEQPPKGHRRANTVGGGAGGEAGRIIGKIMGNSDKHESPLRPIMTGAAEARQSLDQGGRSKYERTSASKSRRFSLLPTSFSLRNIPGSGHTRRPSRSTSRLSDGRFVTPESQTQASSQPQLGASHVGGGSVLTSSDISLGIESAPASAAGGGPGRDSIDVSSGRRPAVLQKNNRKFTEGEVNGTGGSSGPARRVMDFFRRRGVVRSKGEV</sequence>
<feature type="compositionally biased region" description="Low complexity" evidence="3">
    <location>
        <begin position="50"/>
        <end position="61"/>
    </location>
</feature>
<proteinExistence type="predicted"/>
<feature type="region of interest" description="Disordered" evidence="3">
    <location>
        <begin position="581"/>
        <end position="625"/>
    </location>
</feature>
<feature type="compositionally biased region" description="Low complexity" evidence="3">
    <location>
        <begin position="813"/>
        <end position="825"/>
    </location>
</feature>
<feature type="compositionally biased region" description="Pro residues" evidence="3">
    <location>
        <begin position="18"/>
        <end position="30"/>
    </location>
</feature>
<dbReference type="SUPFAM" id="SSF56112">
    <property type="entry name" value="Protein kinase-like (PK-like)"/>
    <property type="match status" value="1"/>
</dbReference>
<comment type="caution">
    <text evidence="5">The sequence shown here is derived from an EMBL/GenBank/DDBJ whole genome shotgun (WGS) entry which is preliminary data.</text>
</comment>
<reference evidence="5 6" key="1">
    <citation type="submission" date="2024-02" db="EMBL/GenBank/DDBJ databases">
        <title>Discinaceae phylogenomics.</title>
        <authorList>
            <person name="Dirks A.C."/>
            <person name="James T.Y."/>
        </authorList>
    </citation>
    <scope>NUCLEOTIDE SEQUENCE [LARGE SCALE GENOMIC DNA]</scope>
    <source>
        <strain evidence="5 6">ACD0624</strain>
    </source>
</reference>
<keyword evidence="1" id="KW-0547">Nucleotide-binding</keyword>
<dbReference type="PROSITE" id="PS00108">
    <property type="entry name" value="PROTEIN_KINASE_ST"/>
    <property type="match status" value="1"/>
</dbReference>
<feature type="domain" description="Protein kinase" evidence="4">
    <location>
        <begin position="223"/>
        <end position="564"/>
    </location>
</feature>
<dbReference type="Gene3D" id="1.10.510.10">
    <property type="entry name" value="Transferase(Phosphotransferase) domain 1"/>
    <property type="match status" value="2"/>
</dbReference>
<keyword evidence="2" id="KW-0067">ATP-binding</keyword>
<evidence type="ECO:0000256" key="2">
    <source>
        <dbReference type="ARBA" id="ARBA00022840"/>
    </source>
</evidence>
<feature type="region of interest" description="Disordered" evidence="3">
    <location>
        <begin position="1"/>
        <end position="219"/>
    </location>
</feature>
<evidence type="ECO:0000313" key="5">
    <source>
        <dbReference type="EMBL" id="KAL0640619.1"/>
    </source>
</evidence>
<dbReference type="PANTHER" id="PTHR24346">
    <property type="entry name" value="MAP/MICROTUBULE AFFINITY-REGULATING KINASE"/>
    <property type="match status" value="1"/>
</dbReference>
<dbReference type="Pfam" id="PF00069">
    <property type="entry name" value="Pkinase"/>
    <property type="match status" value="2"/>
</dbReference>